<evidence type="ECO:0000256" key="6">
    <source>
        <dbReference type="ARBA" id="ARBA00007930"/>
    </source>
</evidence>
<feature type="compositionally biased region" description="Basic and acidic residues" evidence="15">
    <location>
        <begin position="584"/>
        <end position="597"/>
    </location>
</feature>
<evidence type="ECO:0000256" key="3">
    <source>
        <dbReference type="ARBA" id="ARBA00003697"/>
    </source>
</evidence>
<proteinExistence type="inferred from homology"/>
<comment type="subcellular location">
    <subcellularLocation>
        <location evidence="4">Nucleus</location>
    </subcellularLocation>
</comment>
<comment type="catalytic activity">
    <reaction evidence="1">
        <text>S-ubiquitinyl-[E2 ubiquitin-conjugating enzyme]-L-cysteine + [acceptor protein]-L-lysine = [E2 ubiquitin-conjugating enzyme]-L-cysteine + N(6)-ubiquitinyl-[acceptor protein]-L-lysine.</text>
        <dbReference type="EC" id="2.3.2.27"/>
    </reaction>
</comment>
<gene>
    <name evidence="18" type="ORF">MUK42_09168</name>
</gene>
<keyword evidence="9" id="KW-0805">Transcription regulation</keyword>
<evidence type="ECO:0000256" key="15">
    <source>
        <dbReference type="SAM" id="MobiDB-lite"/>
    </source>
</evidence>
<keyword evidence="19" id="KW-1185">Reference proteome</keyword>
<keyword evidence="8" id="KW-0833">Ubl conjugation pathway</keyword>
<keyword evidence="7" id="KW-0808">Transferase</keyword>
<dbReference type="PROSITE" id="PS00170">
    <property type="entry name" value="CSA_PPIASE_1"/>
    <property type="match status" value="1"/>
</dbReference>
<sequence length="1174" mass="129430">MGKKQHSKDRMFITKTEWATEWGGAKPKDNSTPFKKLPFYCCSYAPMLKLTFTPFEDPVCTADGSVFDIMNIVPYITKYGKHPVTGAPLKEEDLIPLTFHKNSDGEYHCPVLNKVYTEFTHIVAVKTTGNVFCYEAIKELNLKTKNWTELITDEPFTKDDLITIQNPNTLDSKVLSDFDHVKNSLKVDDEDLRRMKEDPTFNINLSGDVKQMLRELGTEKGKIAALHGGGGEKARKERAAALAAILDSRSRIKEDSKSGANGDSNSIQAFSIVDAASASVHGRSAAAAKVASTDKTAARIALHMAGERKPVNAKLVKSRFTTGAASRSFTSTAYDPVTRNEFEYVKVEKNPKKKGYLQLHTTHGDLNLELHCDITPRTCENFITLCENGYYNGVPFHRNIRNFMIQGGDPTGTGKGGQSIWGKPFKDELNSKLLHSGRGVVSMANSGPHTNGSQFFILYKSANHLNFKHTVFGSVVGGLSTLAAMEKVPVDDDDRPLTPLLSSSGTAISLSCIHYKLCSALSRQSVELSMFKHPTVKRVQYSFAFLKERHLLFRCWHEEEIKITSVTIFVNPFSEPDEEEEKQQEEKKAADDEHDKVGSWYSNPGTGVTGSAGVGGGIGKYLKARTSASTDSAGREGAESNDFTKKRKVDVSSVEFKNFSNCLSRSSSSSRSSEAPQINCQDYYYYFHQEQDLQQQQCYQEECGTNHLVYMDEDFSSSSSSRHLHHPHRPPSSTTSTTTPAPTPVFDPADLSFPHDLNLDFSSPSSSAVGASGAGGRWASQLLVECARAVAGRDSQRVQQLMWTLNEVSSPYGDTEQKVAAYFLQGLFARLTSSGPRTLRSLSSASDRNCSFDSTRRTALRFQELSPWSSFGHVAANGAILEAFLDPSSALQRLHILDLSNTFCTQWPTLLEALATRSSDDTPHLTITTVVSSVSPSSSVQRVMKEIGKRMEKFARLMGVPFRFNVVHHAGDLSDLDLDSLDLREGSGAALAINCVNALHGVSPAGRRRDELISSLRRLQPRIVTVVEEEADLGGGEGGGEEEGEAFLKGFRESVRFFTAYFESLEESFPRTSNERLALERSAGRAVVDLVACPAADSAERRETAAGWSRRMRAAGFTPAAFSEDVADDVRALLRRYREGWSMRAAAEESEEAAGGTFLDWKEQTVVWASAWKP</sequence>
<keyword evidence="13" id="KW-0539">Nucleus</keyword>
<feature type="short sequence motif" description="VHIID" evidence="14">
    <location>
        <begin position="894"/>
        <end position="898"/>
    </location>
</feature>
<evidence type="ECO:0000256" key="8">
    <source>
        <dbReference type="ARBA" id="ARBA00022786"/>
    </source>
</evidence>
<dbReference type="PROSITE" id="PS51698">
    <property type="entry name" value="U_BOX"/>
    <property type="match status" value="1"/>
</dbReference>
<comment type="catalytic activity">
    <reaction evidence="2">
        <text>[protein]-peptidylproline (omega=180) = [protein]-peptidylproline (omega=0)</text>
        <dbReference type="Rhea" id="RHEA:16237"/>
        <dbReference type="Rhea" id="RHEA-COMP:10747"/>
        <dbReference type="Rhea" id="RHEA-COMP:10748"/>
        <dbReference type="ChEBI" id="CHEBI:83833"/>
        <dbReference type="ChEBI" id="CHEBI:83834"/>
        <dbReference type="EC" id="5.2.1.8"/>
    </reaction>
</comment>
<dbReference type="OrthoDB" id="30774at2759"/>
<dbReference type="GO" id="GO:0005634">
    <property type="term" value="C:nucleus"/>
    <property type="evidence" value="ECO:0007669"/>
    <property type="project" value="UniProtKB-SubCell"/>
</dbReference>
<evidence type="ECO:0000256" key="2">
    <source>
        <dbReference type="ARBA" id="ARBA00000971"/>
    </source>
</evidence>
<dbReference type="PANTHER" id="PTHR31636">
    <property type="entry name" value="OSJNBA0084A10.13 PROTEIN-RELATED"/>
    <property type="match status" value="1"/>
</dbReference>
<dbReference type="Gene3D" id="2.40.100.10">
    <property type="entry name" value="Cyclophilin-like"/>
    <property type="match status" value="1"/>
</dbReference>
<keyword evidence="10" id="KW-0697">Rotamase</keyword>
<comment type="pathway">
    <text evidence="5">Protein modification; protein ubiquitination.</text>
</comment>
<dbReference type="InterPro" id="IPR020892">
    <property type="entry name" value="Cyclophilin-type_PPIase_CS"/>
</dbReference>
<feature type="domain" description="PPIase cyclophilin-type" evidence="16">
    <location>
        <begin position="360"/>
        <end position="507"/>
    </location>
</feature>
<dbReference type="InterPro" id="IPR005202">
    <property type="entry name" value="TF_GRAS"/>
</dbReference>
<dbReference type="InterPro" id="IPR029000">
    <property type="entry name" value="Cyclophilin-like_dom_sf"/>
</dbReference>
<dbReference type="CDD" id="cd01923">
    <property type="entry name" value="cyclophilin_RING"/>
    <property type="match status" value="1"/>
</dbReference>
<evidence type="ECO:0000256" key="10">
    <source>
        <dbReference type="ARBA" id="ARBA00023110"/>
    </source>
</evidence>
<dbReference type="AlphaFoldDB" id="A0A9E7EHQ1"/>
<dbReference type="PRINTS" id="PR00153">
    <property type="entry name" value="CSAPPISMRASE"/>
</dbReference>
<organism evidence="18 19">
    <name type="scientific">Musa troglodytarum</name>
    <name type="common">fe'i banana</name>
    <dbReference type="NCBI Taxonomy" id="320322"/>
    <lineage>
        <taxon>Eukaryota</taxon>
        <taxon>Viridiplantae</taxon>
        <taxon>Streptophyta</taxon>
        <taxon>Embryophyta</taxon>
        <taxon>Tracheophyta</taxon>
        <taxon>Spermatophyta</taxon>
        <taxon>Magnoliopsida</taxon>
        <taxon>Liliopsida</taxon>
        <taxon>Zingiberales</taxon>
        <taxon>Musaceae</taxon>
        <taxon>Musa</taxon>
    </lineage>
</organism>
<dbReference type="SUPFAM" id="SSF50891">
    <property type="entry name" value="Cyclophilin-like"/>
    <property type="match status" value="1"/>
</dbReference>
<dbReference type="InterPro" id="IPR026951">
    <property type="entry name" value="PPIL2_U-box_dom"/>
</dbReference>
<feature type="compositionally biased region" description="Low complexity" evidence="15">
    <location>
        <begin position="731"/>
        <end position="740"/>
    </location>
</feature>
<dbReference type="InterPro" id="IPR013083">
    <property type="entry name" value="Znf_RING/FYVE/PHD"/>
</dbReference>
<evidence type="ECO:0000256" key="13">
    <source>
        <dbReference type="ARBA" id="ARBA00023242"/>
    </source>
</evidence>
<reference evidence="18" key="1">
    <citation type="submission" date="2022-05" db="EMBL/GenBank/DDBJ databases">
        <title>The Musa troglodytarum L. genome provides insights into the mechanism of non-climacteric behaviour and enrichment of carotenoids.</title>
        <authorList>
            <person name="Wang J."/>
        </authorList>
    </citation>
    <scope>NUCLEOTIDE SEQUENCE</scope>
    <source>
        <tissue evidence="18">Leaf</tissue>
    </source>
</reference>
<dbReference type="PROSITE" id="PS50985">
    <property type="entry name" value="GRAS"/>
    <property type="match status" value="1"/>
</dbReference>
<feature type="region of interest" description="Disordered" evidence="15">
    <location>
        <begin position="574"/>
        <end position="608"/>
    </location>
</feature>
<accession>A0A9E7EHQ1</accession>
<dbReference type="Proteomes" id="UP001055439">
    <property type="component" value="Chromosome 1"/>
</dbReference>
<dbReference type="GO" id="GO:0016567">
    <property type="term" value="P:protein ubiquitination"/>
    <property type="evidence" value="ECO:0007669"/>
    <property type="project" value="InterPro"/>
</dbReference>
<comment type="similarity">
    <text evidence="14">Belongs to the GRAS family.</text>
</comment>
<dbReference type="FunFam" id="2.40.100.10:FF:000014">
    <property type="entry name" value="Peptidyl-prolyl cis-trans isomerase cyp65"/>
    <property type="match status" value="1"/>
</dbReference>
<evidence type="ECO:0000313" key="19">
    <source>
        <dbReference type="Proteomes" id="UP001055439"/>
    </source>
</evidence>
<dbReference type="GO" id="GO:0006457">
    <property type="term" value="P:protein folding"/>
    <property type="evidence" value="ECO:0007669"/>
    <property type="project" value="InterPro"/>
</dbReference>
<dbReference type="Gene3D" id="3.30.40.10">
    <property type="entry name" value="Zinc/RING finger domain, C3HC4 (zinc finger)"/>
    <property type="match status" value="1"/>
</dbReference>
<dbReference type="SUPFAM" id="SSF57850">
    <property type="entry name" value="RING/U-box"/>
    <property type="match status" value="1"/>
</dbReference>
<comment type="function">
    <text evidence="3">May catalyze the cis-trans isomerization of proline imidic peptide bonds in oligopeptides thereby assisting the folding of proteins. May also function as a chaperone, playing a role in intracellular transport of proteins. May also have a protein ubiquitin ligase activity acting as an E3 ubiquitin protein ligase or as a ubiquitin-ubiquitin ligase promoting elongation of ubiquitin chains on proteins.</text>
</comment>
<evidence type="ECO:0000256" key="14">
    <source>
        <dbReference type="PROSITE-ProRule" id="PRU01191"/>
    </source>
</evidence>
<evidence type="ECO:0000256" key="7">
    <source>
        <dbReference type="ARBA" id="ARBA00022679"/>
    </source>
</evidence>
<feature type="domain" description="U-box" evidence="17">
    <location>
        <begin position="50"/>
        <end position="114"/>
    </location>
</feature>
<evidence type="ECO:0000256" key="1">
    <source>
        <dbReference type="ARBA" id="ARBA00000900"/>
    </source>
</evidence>
<comment type="caution">
    <text evidence="14">Lacks conserved residue(s) required for the propagation of feature annotation.</text>
</comment>
<dbReference type="InterPro" id="IPR003613">
    <property type="entry name" value="Ubox_domain"/>
</dbReference>
<dbReference type="FunFam" id="3.30.40.10:FF:000079">
    <property type="entry name" value="Peptidyl-prolyl cis-trans isomerase 2"/>
    <property type="match status" value="1"/>
</dbReference>
<dbReference type="CDD" id="cd16663">
    <property type="entry name" value="RING-Ubox_PPIL2"/>
    <property type="match status" value="1"/>
</dbReference>
<dbReference type="GO" id="GO:0061630">
    <property type="term" value="F:ubiquitin protein ligase activity"/>
    <property type="evidence" value="ECO:0007669"/>
    <property type="project" value="UniProtKB-EC"/>
</dbReference>
<dbReference type="GO" id="GO:0003755">
    <property type="term" value="F:peptidyl-prolyl cis-trans isomerase activity"/>
    <property type="evidence" value="ECO:0007669"/>
    <property type="project" value="UniProtKB-KW"/>
</dbReference>
<dbReference type="InterPro" id="IPR002130">
    <property type="entry name" value="Cyclophilin-type_PPIase_dom"/>
</dbReference>
<evidence type="ECO:0000256" key="5">
    <source>
        <dbReference type="ARBA" id="ARBA00004906"/>
    </source>
</evidence>
<evidence type="ECO:0000256" key="4">
    <source>
        <dbReference type="ARBA" id="ARBA00004123"/>
    </source>
</evidence>
<dbReference type="Pfam" id="PF03514">
    <property type="entry name" value="GRAS"/>
    <property type="match status" value="1"/>
</dbReference>
<evidence type="ECO:0000256" key="9">
    <source>
        <dbReference type="ARBA" id="ARBA00023015"/>
    </source>
</evidence>
<feature type="region of interest" description="SAW" evidence="14">
    <location>
        <begin position="1092"/>
        <end position="1173"/>
    </location>
</feature>
<keyword evidence="11" id="KW-0804">Transcription</keyword>
<evidence type="ECO:0000259" key="17">
    <source>
        <dbReference type="PROSITE" id="PS51698"/>
    </source>
</evidence>
<evidence type="ECO:0000256" key="11">
    <source>
        <dbReference type="ARBA" id="ARBA00023163"/>
    </source>
</evidence>
<evidence type="ECO:0000256" key="12">
    <source>
        <dbReference type="ARBA" id="ARBA00023235"/>
    </source>
</evidence>
<dbReference type="EMBL" id="CP097502">
    <property type="protein sequence ID" value="URD77030.1"/>
    <property type="molecule type" value="Genomic_DNA"/>
</dbReference>
<dbReference type="SMART" id="SM00504">
    <property type="entry name" value="Ubox"/>
    <property type="match status" value="1"/>
</dbReference>
<keyword evidence="12 18" id="KW-0413">Isomerase</keyword>
<protein>
    <submittedName>
        <fullName evidence="18">Cyclophilin type peptidyl-prolyl cis-trans isomerase/CLD</fullName>
    </submittedName>
</protein>
<dbReference type="Pfam" id="PF00160">
    <property type="entry name" value="Pro_isomerase"/>
    <property type="match status" value="1"/>
</dbReference>
<evidence type="ECO:0000313" key="18">
    <source>
        <dbReference type="EMBL" id="URD77030.1"/>
    </source>
</evidence>
<evidence type="ECO:0000259" key="16">
    <source>
        <dbReference type="PROSITE" id="PS50072"/>
    </source>
</evidence>
<dbReference type="PROSITE" id="PS50072">
    <property type="entry name" value="CSA_PPIASE_2"/>
    <property type="match status" value="1"/>
</dbReference>
<feature type="region of interest" description="Disordered" evidence="15">
    <location>
        <begin position="716"/>
        <end position="749"/>
    </location>
</feature>
<name>A0A9E7EHQ1_9LILI</name>
<comment type="similarity">
    <text evidence="6">Belongs to the cyclophilin-type PPIase family. PPIL2 subfamily.</text>
</comment>